<dbReference type="Pfam" id="PF03721">
    <property type="entry name" value="UDPG_MGDP_dh_N"/>
    <property type="match status" value="1"/>
</dbReference>
<evidence type="ECO:0000313" key="14">
    <source>
        <dbReference type="Proteomes" id="UP000237889"/>
    </source>
</evidence>
<evidence type="ECO:0000256" key="9">
    <source>
        <dbReference type="PIRSR" id="PIRSR500134-1"/>
    </source>
</evidence>
<dbReference type="InterPro" id="IPR028357">
    <property type="entry name" value="UDPglc_DH_bac"/>
</dbReference>
<evidence type="ECO:0000256" key="11">
    <source>
        <dbReference type="PIRSR" id="PIRSR500134-3"/>
    </source>
</evidence>
<feature type="active site" description="Nucleophile" evidence="9">
    <location>
        <position position="263"/>
    </location>
</feature>
<feature type="binding site" evidence="11">
    <location>
        <position position="155"/>
    </location>
    <ligand>
        <name>NAD(+)</name>
        <dbReference type="ChEBI" id="CHEBI:57540"/>
    </ligand>
</feature>
<feature type="binding site" evidence="11">
    <location>
        <position position="35"/>
    </location>
    <ligand>
        <name>NAD(+)</name>
        <dbReference type="ChEBI" id="CHEBI:57540"/>
    </ligand>
</feature>
<dbReference type="Pfam" id="PF00984">
    <property type="entry name" value="UDPG_MGDP_dh"/>
    <property type="match status" value="1"/>
</dbReference>
<dbReference type="InterPro" id="IPR008927">
    <property type="entry name" value="6-PGluconate_DH-like_C_sf"/>
</dbReference>
<feature type="binding site" evidence="11">
    <location>
        <position position="122"/>
    </location>
    <ligand>
        <name>NAD(+)</name>
        <dbReference type="ChEBI" id="CHEBI:57540"/>
    </ligand>
</feature>
<sequence length="460" mass="47269">MPITVVGAGYVGLVTGACLAGIGHRVTVVDRDEGRIAGLRAGRMPIYEEGLAELVGDEVAMGRLSFATALAAAVAEAAAVFICVGTPPRPSDGHADMGQVMAAAGTIAPHLAAGTVVVVKSTVPVGTGDEVEALVRTLTTTQDVAVVSNPEFLREGVAIADFMRPDRIVVGTDDGRAAAVMAAIYRPLTERGAPLLVTDRRAAELIKYAANSFLALKITYINEIANLCEEIGADVGDVARGIGLDPRIGAQFLKAGPGFGGSCFPKDMLALMKTGQDHGVPLRSVETAVAVNDARKGEMVRKIVRAAGGSVAGRRIAVLGLTFKAGTDDMRSAASLVILPQLQKQGARITAFDPAGMAEAAPLLPGVAMAESAMAALAGADLAVVLTEWPEFAALDLAAAARAMRSPVLVDLRNLLDPEVAARAGFHYRSVGRAARDAAARDAASPAASAAMPLPVLELS</sequence>
<dbReference type="InterPro" id="IPR017476">
    <property type="entry name" value="UDP-Glc/GDP-Man"/>
</dbReference>
<keyword evidence="5 8" id="KW-0560">Oxidoreductase</keyword>
<comment type="catalytic activity">
    <reaction evidence="7 8">
        <text>UDP-alpha-D-glucose + 2 NAD(+) + H2O = UDP-alpha-D-glucuronate + 2 NADH + 3 H(+)</text>
        <dbReference type="Rhea" id="RHEA:23596"/>
        <dbReference type="ChEBI" id="CHEBI:15377"/>
        <dbReference type="ChEBI" id="CHEBI:15378"/>
        <dbReference type="ChEBI" id="CHEBI:57540"/>
        <dbReference type="ChEBI" id="CHEBI:57945"/>
        <dbReference type="ChEBI" id="CHEBI:58052"/>
        <dbReference type="ChEBI" id="CHEBI:58885"/>
        <dbReference type="EC" id="1.1.1.22"/>
    </reaction>
</comment>
<keyword evidence="6 8" id="KW-0520">NAD</keyword>
<name>A0A2S0NHI0_9HYPH</name>
<dbReference type="PIRSF" id="PIRSF000124">
    <property type="entry name" value="UDPglc_GDPman_dh"/>
    <property type="match status" value="1"/>
</dbReference>
<organism evidence="13 14">
    <name type="scientific">Phreatobacter cathodiphilus</name>
    <dbReference type="NCBI Taxonomy" id="1868589"/>
    <lineage>
        <taxon>Bacteria</taxon>
        <taxon>Pseudomonadati</taxon>
        <taxon>Pseudomonadota</taxon>
        <taxon>Alphaproteobacteria</taxon>
        <taxon>Hyphomicrobiales</taxon>
        <taxon>Phreatobacteraceae</taxon>
        <taxon>Phreatobacter</taxon>
    </lineage>
</organism>
<dbReference type="OrthoDB" id="9803238at2"/>
<dbReference type="SUPFAM" id="SSF52413">
    <property type="entry name" value="UDP-glucose/GDP-mannose dehydrogenase C-terminal domain"/>
    <property type="match status" value="1"/>
</dbReference>
<dbReference type="Pfam" id="PF03720">
    <property type="entry name" value="UDPG_MGDP_dh_C"/>
    <property type="match status" value="1"/>
</dbReference>
<dbReference type="SUPFAM" id="SSF48179">
    <property type="entry name" value="6-phosphogluconate dehydrogenase C-terminal domain-like"/>
    <property type="match status" value="1"/>
</dbReference>
<dbReference type="Gene3D" id="3.40.50.720">
    <property type="entry name" value="NAD(P)-binding Rossmann-like Domain"/>
    <property type="match status" value="2"/>
</dbReference>
<keyword evidence="14" id="KW-1185">Reference proteome</keyword>
<evidence type="ECO:0000256" key="7">
    <source>
        <dbReference type="ARBA" id="ARBA00047473"/>
    </source>
</evidence>
<dbReference type="PANTHER" id="PTHR43750:SF3">
    <property type="entry name" value="UDP-GLUCOSE 6-DEHYDROGENASE TUAD"/>
    <property type="match status" value="1"/>
</dbReference>
<dbReference type="NCBIfam" id="TIGR03026">
    <property type="entry name" value="NDP-sugDHase"/>
    <property type="match status" value="1"/>
</dbReference>
<dbReference type="InterPro" id="IPR036220">
    <property type="entry name" value="UDP-Glc/GDP-Man_DH_C_sf"/>
</dbReference>
<feature type="binding site" evidence="11">
    <location>
        <position position="86"/>
    </location>
    <ligand>
        <name>NAD(+)</name>
        <dbReference type="ChEBI" id="CHEBI:57540"/>
    </ligand>
</feature>
<dbReference type="GO" id="GO:0006065">
    <property type="term" value="P:UDP-glucuronate biosynthetic process"/>
    <property type="evidence" value="ECO:0007669"/>
    <property type="project" value="UniProtKB-UniPathway"/>
</dbReference>
<dbReference type="PIRSF" id="PIRSF500134">
    <property type="entry name" value="UDPglc_DH_bac"/>
    <property type="match status" value="1"/>
</dbReference>
<feature type="binding site" evidence="10">
    <location>
        <position position="324"/>
    </location>
    <ligand>
        <name>substrate</name>
    </ligand>
</feature>
<dbReference type="SUPFAM" id="SSF51735">
    <property type="entry name" value="NAD(P)-binding Rossmann-fold domains"/>
    <property type="match status" value="1"/>
</dbReference>
<evidence type="ECO:0000259" key="12">
    <source>
        <dbReference type="SMART" id="SM00984"/>
    </source>
</evidence>
<proteinExistence type="inferred from homology"/>
<dbReference type="GO" id="GO:0051287">
    <property type="term" value="F:NAD binding"/>
    <property type="evidence" value="ECO:0007669"/>
    <property type="project" value="InterPro"/>
</dbReference>
<feature type="binding site" evidence="10">
    <location>
        <begin position="152"/>
        <end position="155"/>
    </location>
    <ligand>
        <name>substrate</name>
    </ligand>
</feature>
<dbReference type="InterPro" id="IPR001732">
    <property type="entry name" value="UDP-Glc/GDP-Man_DH_N"/>
</dbReference>
<dbReference type="InterPro" id="IPR014026">
    <property type="entry name" value="UDP-Glc/GDP-Man_DH_dimer"/>
</dbReference>
<reference evidence="13 14" key="1">
    <citation type="submission" date="2018-03" db="EMBL/GenBank/DDBJ databases">
        <title>Genome sequencing of Phreatobacter sp.</title>
        <authorList>
            <person name="Kim S.-J."/>
            <person name="Heo J."/>
            <person name="Kwon S.-W."/>
        </authorList>
    </citation>
    <scope>NUCLEOTIDE SEQUENCE [LARGE SCALE GENOMIC DNA]</scope>
    <source>
        <strain evidence="13 14">S-12</strain>
    </source>
</reference>
<dbReference type="InterPro" id="IPR036291">
    <property type="entry name" value="NAD(P)-bd_dom_sf"/>
</dbReference>
<protein>
    <recommendedName>
        <fullName evidence="4 8">UDP-glucose 6-dehydrogenase</fullName>
        <ecNumber evidence="3 8">1.1.1.22</ecNumber>
    </recommendedName>
</protein>
<dbReference type="UniPathway" id="UPA00038">
    <property type="reaction ID" value="UER00491"/>
</dbReference>
<evidence type="ECO:0000313" key="13">
    <source>
        <dbReference type="EMBL" id="AVO47625.1"/>
    </source>
</evidence>
<comment type="similarity">
    <text evidence="2 8">Belongs to the UDP-glucose/GDP-mannose dehydrogenase family.</text>
</comment>
<evidence type="ECO:0000256" key="6">
    <source>
        <dbReference type="ARBA" id="ARBA00023027"/>
    </source>
</evidence>
<gene>
    <name evidence="13" type="ORF">C6569_10770</name>
</gene>
<dbReference type="Proteomes" id="UP000237889">
    <property type="component" value="Chromosome"/>
</dbReference>
<feature type="binding site" evidence="11">
    <location>
        <position position="30"/>
    </location>
    <ligand>
        <name>NAD(+)</name>
        <dbReference type="ChEBI" id="CHEBI:57540"/>
    </ligand>
</feature>
<dbReference type="SMART" id="SM00984">
    <property type="entry name" value="UDPG_MGDP_dh_C"/>
    <property type="match status" value="1"/>
</dbReference>
<dbReference type="EMBL" id="CP027668">
    <property type="protein sequence ID" value="AVO47625.1"/>
    <property type="molecule type" value="Genomic_DNA"/>
</dbReference>
<feature type="binding site" evidence="11">
    <location>
        <position position="331"/>
    </location>
    <ligand>
        <name>NAD(+)</name>
        <dbReference type="ChEBI" id="CHEBI:57540"/>
    </ligand>
</feature>
<evidence type="ECO:0000256" key="4">
    <source>
        <dbReference type="ARBA" id="ARBA00015132"/>
    </source>
</evidence>
<evidence type="ECO:0000256" key="2">
    <source>
        <dbReference type="ARBA" id="ARBA00006601"/>
    </source>
</evidence>
<feature type="binding site" evidence="11">
    <location>
        <position position="266"/>
    </location>
    <ligand>
        <name>NAD(+)</name>
        <dbReference type="ChEBI" id="CHEBI:57540"/>
    </ligand>
</feature>
<evidence type="ECO:0000256" key="5">
    <source>
        <dbReference type="ARBA" id="ARBA00023002"/>
    </source>
</evidence>
<dbReference type="KEGG" id="phr:C6569_10770"/>
<dbReference type="InterPro" id="IPR014027">
    <property type="entry name" value="UDP-Glc/GDP-Man_DH_C"/>
</dbReference>
<dbReference type="EC" id="1.1.1.22" evidence="3 8"/>
<comment type="pathway">
    <text evidence="1">Nucleotide-sugar biosynthesis; UDP-alpha-D-glucuronate biosynthesis; UDP-alpha-D-glucuronate from UDP-alpha-D-glucose: step 1/1.</text>
</comment>
<evidence type="ECO:0000256" key="10">
    <source>
        <dbReference type="PIRSR" id="PIRSR500134-2"/>
    </source>
</evidence>
<evidence type="ECO:0000256" key="3">
    <source>
        <dbReference type="ARBA" id="ARBA00012954"/>
    </source>
</evidence>
<evidence type="ECO:0000256" key="8">
    <source>
        <dbReference type="PIRNR" id="PIRNR000124"/>
    </source>
</evidence>
<feature type="domain" description="UDP-glucose/GDP-mannose dehydrogenase C-terminal" evidence="12">
    <location>
        <begin position="317"/>
        <end position="418"/>
    </location>
</feature>
<feature type="binding site" evidence="10">
    <location>
        <position position="260"/>
    </location>
    <ligand>
        <name>substrate</name>
    </ligand>
</feature>
<feature type="binding site" evidence="10">
    <location>
        <begin position="252"/>
        <end position="256"/>
    </location>
    <ligand>
        <name>substrate</name>
    </ligand>
</feature>
<accession>A0A2S0NHI0</accession>
<dbReference type="GO" id="GO:0000271">
    <property type="term" value="P:polysaccharide biosynthetic process"/>
    <property type="evidence" value="ECO:0007669"/>
    <property type="project" value="InterPro"/>
</dbReference>
<dbReference type="GO" id="GO:0003979">
    <property type="term" value="F:UDP-glucose 6-dehydrogenase activity"/>
    <property type="evidence" value="ECO:0007669"/>
    <property type="project" value="UniProtKB-EC"/>
</dbReference>
<dbReference type="PANTHER" id="PTHR43750">
    <property type="entry name" value="UDP-GLUCOSE 6-DEHYDROGENASE TUAD"/>
    <property type="match status" value="1"/>
</dbReference>
<dbReference type="RefSeq" id="WP_106750995.1">
    <property type="nucleotide sequence ID" value="NZ_CP027668.1"/>
</dbReference>
<feature type="binding site" evidence="10">
    <location>
        <position position="207"/>
    </location>
    <ligand>
        <name>substrate</name>
    </ligand>
</feature>
<dbReference type="Gene3D" id="1.20.5.100">
    <property type="entry name" value="Cytochrome c1, transmembrane anchor, C-terminal"/>
    <property type="match status" value="1"/>
</dbReference>
<evidence type="ECO:0000256" key="1">
    <source>
        <dbReference type="ARBA" id="ARBA00004701"/>
    </source>
</evidence>
<dbReference type="AlphaFoldDB" id="A0A2S0NHI0"/>